<dbReference type="InterPro" id="IPR046536">
    <property type="entry name" value="DUF6601"/>
</dbReference>
<keyword evidence="1" id="KW-0812">Transmembrane</keyword>
<reference evidence="2" key="2">
    <citation type="submission" date="2020-02" db="EMBL/GenBank/DDBJ databases">
        <title>Identification and distribution of gene clusters putatively required for synthesis of sphingolipid metabolism inhibitors in phylogenetically diverse species of the filamentous fungus Fusarium.</title>
        <authorList>
            <person name="Kim H.-S."/>
            <person name="Busman M."/>
            <person name="Brown D.W."/>
            <person name="Divon H."/>
            <person name="Uhlig S."/>
            <person name="Proctor R.H."/>
        </authorList>
    </citation>
    <scope>NUCLEOTIDE SEQUENCE</scope>
    <source>
        <strain evidence="2">NRRL 25174</strain>
    </source>
</reference>
<dbReference type="PANTHER" id="PTHR34414">
    <property type="entry name" value="HET DOMAIN-CONTAINING PROTEIN-RELATED"/>
    <property type="match status" value="1"/>
</dbReference>
<organism evidence="2 3">
    <name type="scientific">Fusarium beomiforme</name>
    <dbReference type="NCBI Taxonomy" id="44412"/>
    <lineage>
        <taxon>Eukaryota</taxon>
        <taxon>Fungi</taxon>
        <taxon>Dikarya</taxon>
        <taxon>Ascomycota</taxon>
        <taxon>Pezizomycotina</taxon>
        <taxon>Sordariomycetes</taxon>
        <taxon>Hypocreomycetidae</taxon>
        <taxon>Hypocreales</taxon>
        <taxon>Nectriaceae</taxon>
        <taxon>Fusarium</taxon>
        <taxon>Fusarium burgessii species complex</taxon>
    </lineage>
</organism>
<keyword evidence="1" id="KW-0472">Membrane</keyword>
<accession>A0A9P5A7X3</accession>
<evidence type="ECO:0000313" key="2">
    <source>
        <dbReference type="EMBL" id="KAF4333920.1"/>
    </source>
</evidence>
<dbReference type="AlphaFoldDB" id="A0A9P5A7X3"/>
<dbReference type="OrthoDB" id="5052217at2759"/>
<dbReference type="EMBL" id="PVQB02000762">
    <property type="protein sequence ID" value="KAF4333920.1"/>
    <property type="molecule type" value="Genomic_DNA"/>
</dbReference>
<evidence type="ECO:0000313" key="3">
    <source>
        <dbReference type="Proteomes" id="UP000730481"/>
    </source>
</evidence>
<dbReference type="PANTHER" id="PTHR34414:SF1">
    <property type="entry name" value="SUBTILISIN-LIKE SERINE PROTEASE"/>
    <property type="match status" value="1"/>
</dbReference>
<comment type="caution">
    <text evidence="2">The sequence shown here is derived from an EMBL/GenBank/DDBJ whole genome shotgun (WGS) entry which is preliminary data.</text>
</comment>
<sequence>MVQQATSPFPKEDSILDKLTDQAIPADNALLLADELSCAMLDTLHPHLDLISRKSSSHIDALHVHLRKRRAVTIAEHARLHLVWHSDTVYLKPLPVCLLSSDFWELHLSPGSPTRPQALGFMRTYAYLIRHRSDFQIAQREDLIPPSEKLLHGEFEAFIRHFRSIPDDQVSPRWEFGQLRLRWLDWAVRIFQPRVPGIQGPMLRRLFYEEPYQQTGQFVREFGAPLLFVFAGLSLILSAMQVILAARPDDPWPGFASVSAGFSVAIIILLAVIIFVLLVVVAVVLALQLGFALRARKKLGNQALGPNSLY</sequence>
<keyword evidence="3" id="KW-1185">Reference proteome</keyword>
<reference evidence="2" key="1">
    <citation type="journal article" date="2017" name="Mycologia">
        <title>Fusarium algeriense, sp. nov., a novel toxigenic crown rot pathogen of durum wheat from Algeria is nested in the Fusarium burgessii species complex.</title>
        <authorList>
            <person name="Laraba I."/>
            <person name="Keddad A."/>
            <person name="Boureghda H."/>
            <person name="Abdallah N."/>
            <person name="Vaughan M.M."/>
            <person name="Proctor R.H."/>
            <person name="Busman M."/>
            <person name="O'Donnell K."/>
        </authorList>
    </citation>
    <scope>NUCLEOTIDE SEQUENCE</scope>
    <source>
        <strain evidence="2">NRRL 25174</strain>
    </source>
</reference>
<evidence type="ECO:0000256" key="1">
    <source>
        <dbReference type="SAM" id="Phobius"/>
    </source>
</evidence>
<feature type="transmembrane region" description="Helical" evidence="1">
    <location>
        <begin position="222"/>
        <end position="244"/>
    </location>
</feature>
<gene>
    <name evidence="2" type="ORF">FBEOM_12252</name>
</gene>
<protein>
    <recommendedName>
        <fullName evidence="4">Subtilisin-like serine protease</fullName>
    </recommendedName>
</protein>
<dbReference type="Proteomes" id="UP000730481">
    <property type="component" value="Unassembled WGS sequence"/>
</dbReference>
<evidence type="ECO:0008006" key="4">
    <source>
        <dbReference type="Google" id="ProtNLM"/>
    </source>
</evidence>
<name>A0A9P5A7X3_9HYPO</name>
<feature type="transmembrane region" description="Helical" evidence="1">
    <location>
        <begin position="264"/>
        <end position="287"/>
    </location>
</feature>
<dbReference type="Pfam" id="PF20246">
    <property type="entry name" value="DUF6601"/>
    <property type="match status" value="1"/>
</dbReference>
<keyword evidence="1" id="KW-1133">Transmembrane helix</keyword>
<proteinExistence type="predicted"/>